<organism evidence="2 3">
    <name type="scientific">Streptomyces acidicola</name>
    <dbReference type="NCBI Taxonomy" id="2596892"/>
    <lineage>
        <taxon>Bacteria</taxon>
        <taxon>Bacillati</taxon>
        <taxon>Actinomycetota</taxon>
        <taxon>Actinomycetes</taxon>
        <taxon>Kitasatosporales</taxon>
        <taxon>Streptomycetaceae</taxon>
        <taxon>Streptomyces</taxon>
    </lineage>
</organism>
<evidence type="ECO:0000313" key="2">
    <source>
        <dbReference type="EMBL" id="MPY52768.1"/>
    </source>
</evidence>
<feature type="transmembrane region" description="Helical" evidence="1">
    <location>
        <begin position="96"/>
        <end position="115"/>
    </location>
</feature>
<dbReference type="Proteomes" id="UP000373149">
    <property type="component" value="Unassembled WGS sequence"/>
</dbReference>
<comment type="caution">
    <text evidence="2">The sequence shown here is derived from an EMBL/GenBank/DDBJ whole genome shotgun (WGS) entry which is preliminary data.</text>
</comment>
<keyword evidence="1" id="KW-0472">Membrane</keyword>
<keyword evidence="1" id="KW-0812">Transmembrane</keyword>
<dbReference type="AlphaFoldDB" id="A0A5N8X1Q4"/>
<protein>
    <submittedName>
        <fullName evidence="2">Uncharacterized protein</fullName>
    </submittedName>
</protein>
<accession>A0A5N8X1Q4</accession>
<reference evidence="2 3" key="1">
    <citation type="submission" date="2019-09" db="EMBL/GenBank/DDBJ databases">
        <authorList>
            <person name="Duangmal K."/>
            <person name="Teo W.F.A."/>
            <person name="Lipun K."/>
        </authorList>
    </citation>
    <scope>NUCLEOTIDE SEQUENCE [LARGE SCALE GENOMIC DNA]</scope>
    <source>
        <strain evidence="2 3">K1PN6</strain>
    </source>
</reference>
<dbReference type="RefSeq" id="WP_152866961.1">
    <property type="nucleotide sequence ID" value="NZ_VMNX01000153.1"/>
</dbReference>
<feature type="transmembrane region" description="Helical" evidence="1">
    <location>
        <begin position="58"/>
        <end position="76"/>
    </location>
</feature>
<feature type="transmembrane region" description="Helical" evidence="1">
    <location>
        <begin position="35"/>
        <end position="51"/>
    </location>
</feature>
<evidence type="ECO:0000256" key="1">
    <source>
        <dbReference type="SAM" id="Phobius"/>
    </source>
</evidence>
<sequence length="189" mass="19558">MPVAVVRAGLFSVLGAAVAGTVHHLAFDSGPSWGVRVLAALILFGIALPGAGHDKPLVRQLVLAAVAQAGVGYWFVRTDGAVQVPAQEAWPSSAHAGWPVVVAHVLLTVLGALLLHGMDTCRRRVLCAAGRALLRRLFTPVCAPLDLTVVAAAGQRADHGDDRAPEAVAILADALVRRGPPLFSLSLAV</sequence>
<gene>
    <name evidence="2" type="ORF">FPZ41_31105</name>
</gene>
<name>A0A5N8X1Q4_9ACTN</name>
<proteinExistence type="predicted"/>
<keyword evidence="3" id="KW-1185">Reference proteome</keyword>
<dbReference type="EMBL" id="VMNX01000153">
    <property type="protein sequence ID" value="MPY52768.1"/>
    <property type="molecule type" value="Genomic_DNA"/>
</dbReference>
<evidence type="ECO:0000313" key="3">
    <source>
        <dbReference type="Proteomes" id="UP000373149"/>
    </source>
</evidence>
<keyword evidence="1" id="KW-1133">Transmembrane helix</keyword>